<evidence type="ECO:0000256" key="1">
    <source>
        <dbReference type="SAM" id="MobiDB-lite"/>
    </source>
</evidence>
<sequence length="503" mass="57197">MLNSEQRRQFFLELFDTDLSLINALNSKQCQLFLDAHSAVRGIINEQFNEANSKFPVSKADFILHKWLTSYCNSMVNEAKAKGYTLLLKKNVKPPIRRRNDTTNNVNAKSTFNQSDMNETDNSQDSLDIDQEKNKVTKAKAKEQAQLSKKKHETDNSQDSLDIDQEKNKVTKAKAKEHVQPSKKKNDANNAQDSLDIEQEKNDKVTETKAKGCAQQPKKKNVRPPIRRCNVNTNNVNDVKNTLDQSDMDDADNAQDSLDINQEKEKKVTKVKAKGDTDNTDNVQDSFGNNNSNNVTFDQDNTHKAANNSDTLTTIIDIHDNSSQNKSLTLTKNRSRKNIQPPIQSCIASKNKDQNNRILSDNVSSLLKNILHSSQKHGNIKNVEHNEQNTAILDEIGEDIEGFLLDFKAYAISKDWGNAYKRQVLDIFIDDHLRPWIRGLIKTKTTWADLKKSVVDRASASYKLVKVEFGKERKDNAKELALQIEIYNKNNEYDVKKATRTLS</sequence>
<dbReference type="EMBL" id="CAJVQB010000914">
    <property type="protein sequence ID" value="CAG8513174.1"/>
    <property type="molecule type" value="Genomic_DNA"/>
</dbReference>
<feature type="compositionally biased region" description="Basic and acidic residues" evidence="1">
    <location>
        <begin position="164"/>
        <end position="187"/>
    </location>
</feature>
<feature type="compositionally biased region" description="Polar residues" evidence="1">
    <location>
        <begin position="280"/>
        <end position="292"/>
    </location>
</feature>
<protein>
    <submittedName>
        <fullName evidence="2">17303_t:CDS:1</fullName>
    </submittedName>
</protein>
<gene>
    <name evidence="2" type="ORF">GMARGA_LOCUS2784</name>
</gene>
<feature type="compositionally biased region" description="Basic and acidic residues" evidence="1">
    <location>
        <begin position="261"/>
        <end position="277"/>
    </location>
</feature>
<feature type="compositionally biased region" description="Polar residues" evidence="1">
    <location>
        <begin position="102"/>
        <end position="126"/>
    </location>
</feature>
<name>A0ABM8W374_GIGMA</name>
<keyword evidence="3" id="KW-1185">Reference proteome</keyword>
<feature type="compositionally biased region" description="Basic and acidic residues" evidence="1">
    <location>
        <begin position="130"/>
        <end position="143"/>
    </location>
</feature>
<dbReference type="Proteomes" id="UP000789901">
    <property type="component" value="Unassembled WGS sequence"/>
</dbReference>
<evidence type="ECO:0000313" key="3">
    <source>
        <dbReference type="Proteomes" id="UP000789901"/>
    </source>
</evidence>
<reference evidence="2 3" key="1">
    <citation type="submission" date="2021-06" db="EMBL/GenBank/DDBJ databases">
        <authorList>
            <person name="Kallberg Y."/>
            <person name="Tangrot J."/>
            <person name="Rosling A."/>
        </authorList>
    </citation>
    <scope>NUCLEOTIDE SEQUENCE [LARGE SCALE GENOMIC DNA]</scope>
    <source>
        <strain evidence="2 3">120-4 pot B 10/14</strain>
    </source>
</reference>
<comment type="caution">
    <text evidence="2">The sequence shown here is derived from an EMBL/GenBank/DDBJ whole genome shotgun (WGS) entry which is preliminary data.</text>
</comment>
<evidence type="ECO:0000313" key="2">
    <source>
        <dbReference type="EMBL" id="CAG8513174.1"/>
    </source>
</evidence>
<organism evidence="2 3">
    <name type="scientific">Gigaspora margarita</name>
    <dbReference type="NCBI Taxonomy" id="4874"/>
    <lineage>
        <taxon>Eukaryota</taxon>
        <taxon>Fungi</taxon>
        <taxon>Fungi incertae sedis</taxon>
        <taxon>Mucoromycota</taxon>
        <taxon>Glomeromycotina</taxon>
        <taxon>Glomeromycetes</taxon>
        <taxon>Diversisporales</taxon>
        <taxon>Gigasporaceae</taxon>
        <taxon>Gigaspora</taxon>
    </lineage>
</organism>
<proteinExistence type="predicted"/>
<feature type="compositionally biased region" description="Low complexity" evidence="1">
    <location>
        <begin position="230"/>
        <end position="242"/>
    </location>
</feature>
<accession>A0ABM8W374</accession>
<feature type="compositionally biased region" description="Basic and acidic residues" evidence="1">
    <location>
        <begin position="198"/>
        <end position="210"/>
    </location>
</feature>
<feature type="compositionally biased region" description="Basic residues" evidence="1">
    <location>
        <begin position="217"/>
        <end position="226"/>
    </location>
</feature>
<feature type="region of interest" description="Disordered" evidence="1">
    <location>
        <begin position="95"/>
        <end position="292"/>
    </location>
</feature>